<proteinExistence type="predicted"/>
<protein>
    <submittedName>
        <fullName evidence="1">Uncharacterized protein</fullName>
    </submittedName>
</protein>
<accession>A0ABV0RJJ1</accession>
<gene>
    <name evidence="1" type="ORF">XENOCAPTIV_017466</name>
</gene>
<comment type="caution">
    <text evidence="1">The sequence shown here is derived from an EMBL/GenBank/DDBJ whole genome shotgun (WGS) entry which is preliminary data.</text>
</comment>
<sequence>MNTGVEESGCSNRCAFIWVVASQEVRSYPVSWLFQKKVNALYFEKFQKSSYQSLMLKSMAGSQHEHRQAHHNRETQRNRCYGLSAQQKQRVLCKHVSKTRLNSLLFCFREI</sequence>
<keyword evidence="2" id="KW-1185">Reference proteome</keyword>
<organism evidence="1 2">
    <name type="scientific">Xenoophorus captivus</name>
    <dbReference type="NCBI Taxonomy" id="1517983"/>
    <lineage>
        <taxon>Eukaryota</taxon>
        <taxon>Metazoa</taxon>
        <taxon>Chordata</taxon>
        <taxon>Craniata</taxon>
        <taxon>Vertebrata</taxon>
        <taxon>Euteleostomi</taxon>
        <taxon>Actinopterygii</taxon>
        <taxon>Neopterygii</taxon>
        <taxon>Teleostei</taxon>
        <taxon>Neoteleostei</taxon>
        <taxon>Acanthomorphata</taxon>
        <taxon>Ovalentaria</taxon>
        <taxon>Atherinomorphae</taxon>
        <taxon>Cyprinodontiformes</taxon>
        <taxon>Goodeidae</taxon>
        <taxon>Xenoophorus</taxon>
    </lineage>
</organism>
<reference evidence="1 2" key="1">
    <citation type="submission" date="2021-06" db="EMBL/GenBank/DDBJ databases">
        <authorList>
            <person name="Palmer J.M."/>
        </authorList>
    </citation>
    <scope>NUCLEOTIDE SEQUENCE [LARGE SCALE GENOMIC DNA]</scope>
    <source>
        <strain evidence="1 2">XC_2019</strain>
        <tissue evidence="1">Muscle</tissue>
    </source>
</reference>
<evidence type="ECO:0000313" key="2">
    <source>
        <dbReference type="Proteomes" id="UP001434883"/>
    </source>
</evidence>
<evidence type="ECO:0000313" key="1">
    <source>
        <dbReference type="EMBL" id="MEQ2207718.1"/>
    </source>
</evidence>
<dbReference type="EMBL" id="JAHRIN010045650">
    <property type="protein sequence ID" value="MEQ2207718.1"/>
    <property type="molecule type" value="Genomic_DNA"/>
</dbReference>
<dbReference type="Proteomes" id="UP001434883">
    <property type="component" value="Unassembled WGS sequence"/>
</dbReference>
<name>A0ABV0RJJ1_9TELE</name>